<dbReference type="AlphaFoldDB" id="A0A1Y2C2A5"/>
<dbReference type="InterPro" id="IPR001128">
    <property type="entry name" value="Cyt_P450"/>
</dbReference>
<accession>A0A1Y2C2A5</accession>
<dbReference type="InterPro" id="IPR036396">
    <property type="entry name" value="Cyt_P450_sf"/>
</dbReference>
<evidence type="ECO:0000256" key="1">
    <source>
        <dbReference type="ARBA" id="ARBA00010617"/>
    </source>
</evidence>
<dbReference type="GO" id="GO:0020037">
    <property type="term" value="F:heme binding"/>
    <property type="evidence" value="ECO:0007669"/>
    <property type="project" value="InterPro"/>
</dbReference>
<dbReference type="GO" id="GO:0005506">
    <property type="term" value="F:iron ion binding"/>
    <property type="evidence" value="ECO:0007669"/>
    <property type="project" value="InterPro"/>
</dbReference>
<dbReference type="InterPro" id="IPR002401">
    <property type="entry name" value="Cyt_P450_E_grp-I"/>
</dbReference>
<organism evidence="5 6">
    <name type="scientific">Rhizoclosmatium globosum</name>
    <dbReference type="NCBI Taxonomy" id="329046"/>
    <lineage>
        <taxon>Eukaryota</taxon>
        <taxon>Fungi</taxon>
        <taxon>Fungi incertae sedis</taxon>
        <taxon>Chytridiomycota</taxon>
        <taxon>Chytridiomycota incertae sedis</taxon>
        <taxon>Chytridiomycetes</taxon>
        <taxon>Chytridiales</taxon>
        <taxon>Chytriomycetaceae</taxon>
        <taxon>Rhizoclosmatium</taxon>
    </lineage>
</organism>
<comment type="caution">
    <text evidence="5">The sequence shown here is derived from an EMBL/GenBank/DDBJ whole genome shotgun (WGS) entry which is preliminary data.</text>
</comment>
<dbReference type="Pfam" id="PF00067">
    <property type="entry name" value="p450"/>
    <property type="match status" value="1"/>
</dbReference>
<dbReference type="Gene3D" id="1.10.630.10">
    <property type="entry name" value="Cytochrome P450"/>
    <property type="match status" value="1"/>
</dbReference>
<gene>
    <name evidence="5" type="ORF">BCR33DRAFT_787235</name>
</gene>
<protein>
    <submittedName>
        <fullName evidence="5">Cytochrome P450</fullName>
    </submittedName>
</protein>
<evidence type="ECO:0000313" key="6">
    <source>
        <dbReference type="Proteomes" id="UP000193642"/>
    </source>
</evidence>
<dbReference type="EMBL" id="MCGO01000033">
    <property type="protein sequence ID" value="ORY41014.1"/>
    <property type="molecule type" value="Genomic_DNA"/>
</dbReference>
<name>A0A1Y2C2A5_9FUNG</name>
<dbReference type="STRING" id="329046.A0A1Y2C2A5"/>
<dbReference type="GO" id="GO:0016705">
    <property type="term" value="F:oxidoreductase activity, acting on paired donors, with incorporation or reduction of molecular oxygen"/>
    <property type="evidence" value="ECO:0007669"/>
    <property type="project" value="InterPro"/>
</dbReference>
<dbReference type="SUPFAM" id="SSF48264">
    <property type="entry name" value="Cytochrome P450"/>
    <property type="match status" value="1"/>
</dbReference>
<evidence type="ECO:0000256" key="3">
    <source>
        <dbReference type="ARBA" id="ARBA00023002"/>
    </source>
</evidence>
<evidence type="ECO:0000256" key="2">
    <source>
        <dbReference type="ARBA" id="ARBA00022723"/>
    </source>
</evidence>
<comment type="similarity">
    <text evidence="1">Belongs to the cytochrome P450 family.</text>
</comment>
<evidence type="ECO:0000256" key="4">
    <source>
        <dbReference type="ARBA" id="ARBA00023004"/>
    </source>
</evidence>
<dbReference type="PRINTS" id="PR00385">
    <property type="entry name" value="P450"/>
</dbReference>
<evidence type="ECO:0000313" key="5">
    <source>
        <dbReference type="EMBL" id="ORY41014.1"/>
    </source>
</evidence>
<keyword evidence="4" id="KW-0408">Iron</keyword>
<dbReference type="OrthoDB" id="1470350at2759"/>
<proteinExistence type="inferred from homology"/>
<keyword evidence="6" id="KW-1185">Reference proteome</keyword>
<sequence>MTVKEDDGSLLSDEKLVDYALNFLLAGRDTTACALSWAIFMLHQNPHTLNFLLKEIQTVTNNSSPTYDQIKNEMPYANAVFHETLRLYPSVPGNLRQANKDVTLPDGTFIPIGCTIY</sequence>
<dbReference type="PANTHER" id="PTHR24296">
    <property type="entry name" value="CYTOCHROME P450"/>
    <property type="match status" value="1"/>
</dbReference>
<dbReference type="PRINTS" id="PR00463">
    <property type="entry name" value="EP450I"/>
</dbReference>
<keyword evidence="2" id="KW-0479">Metal-binding</keyword>
<dbReference type="Proteomes" id="UP000193642">
    <property type="component" value="Unassembled WGS sequence"/>
</dbReference>
<reference evidence="5 6" key="1">
    <citation type="submission" date="2016-07" db="EMBL/GenBank/DDBJ databases">
        <title>Pervasive Adenine N6-methylation of Active Genes in Fungi.</title>
        <authorList>
            <consortium name="DOE Joint Genome Institute"/>
            <person name="Mondo S.J."/>
            <person name="Dannebaum R.O."/>
            <person name="Kuo R.C."/>
            <person name="Labutti K."/>
            <person name="Haridas S."/>
            <person name="Kuo A."/>
            <person name="Salamov A."/>
            <person name="Ahrendt S.R."/>
            <person name="Lipzen A."/>
            <person name="Sullivan W."/>
            <person name="Andreopoulos W.B."/>
            <person name="Clum A."/>
            <person name="Lindquist E."/>
            <person name="Daum C."/>
            <person name="Ramamoorthy G.K."/>
            <person name="Gryganskyi A."/>
            <person name="Culley D."/>
            <person name="Magnuson J.K."/>
            <person name="James T.Y."/>
            <person name="O'Malley M.A."/>
            <person name="Stajich J.E."/>
            <person name="Spatafora J.W."/>
            <person name="Visel A."/>
            <person name="Grigoriev I.V."/>
        </authorList>
    </citation>
    <scope>NUCLEOTIDE SEQUENCE [LARGE SCALE GENOMIC DNA]</scope>
    <source>
        <strain evidence="5 6">JEL800</strain>
    </source>
</reference>
<keyword evidence="3" id="KW-0560">Oxidoreductase</keyword>
<dbReference type="GO" id="GO:0004497">
    <property type="term" value="F:monooxygenase activity"/>
    <property type="evidence" value="ECO:0007669"/>
    <property type="project" value="InterPro"/>
</dbReference>